<feature type="domain" description="DUF7931" evidence="1">
    <location>
        <begin position="16"/>
        <end position="166"/>
    </location>
</feature>
<proteinExistence type="predicted"/>
<dbReference type="InterPro" id="IPR057691">
    <property type="entry name" value="DUF7931"/>
</dbReference>
<dbReference type="EMBL" id="SPMZ01000081">
    <property type="protein sequence ID" value="NMQ21208.1"/>
    <property type="molecule type" value="Genomic_DNA"/>
</dbReference>
<dbReference type="RefSeq" id="WP_169250476.1">
    <property type="nucleotide sequence ID" value="NZ_SPMZ01000081.1"/>
</dbReference>
<organism evidence="2 3">
    <name type="scientific">Candidatus Competibacter phosphatis</name>
    <dbReference type="NCBI Taxonomy" id="221280"/>
    <lineage>
        <taxon>Bacteria</taxon>
        <taxon>Pseudomonadati</taxon>
        <taxon>Pseudomonadota</taxon>
        <taxon>Gammaproteobacteria</taxon>
        <taxon>Candidatus Competibacteraceae</taxon>
        <taxon>Candidatus Competibacter</taxon>
    </lineage>
</organism>
<accession>A0ABX1TP37</accession>
<comment type="caution">
    <text evidence="2">The sequence shown here is derived from an EMBL/GenBank/DDBJ whole genome shotgun (WGS) entry which is preliminary data.</text>
</comment>
<sequence>MANDERFAPTMLNGLDDSRCALLDLLGGLRRALVWYTPLIRPELYDDPDVLDAIRKRVVSQPKLRLHLVLPPAREWRGDCPRLARLSERLTSALLLHTPNRPEIPDRPELSQAFVIADERALLRFSDPRRLIGGYEPEPGERMKELLELFRLIWERSQPDLDLRRLGI</sequence>
<name>A0ABX1TP37_9GAMM</name>
<evidence type="ECO:0000313" key="3">
    <source>
        <dbReference type="Proteomes" id="UP000760480"/>
    </source>
</evidence>
<evidence type="ECO:0000313" key="2">
    <source>
        <dbReference type="EMBL" id="NMQ21208.1"/>
    </source>
</evidence>
<evidence type="ECO:0000259" key="1">
    <source>
        <dbReference type="Pfam" id="PF25559"/>
    </source>
</evidence>
<gene>
    <name evidence="2" type="ORF">E4P82_19605</name>
</gene>
<dbReference type="Pfam" id="PF25559">
    <property type="entry name" value="DUF7931"/>
    <property type="match status" value="1"/>
</dbReference>
<reference evidence="2 3" key="1">
    <citation type="submission" date="2019-03" db="EMBL/GenBank/DDBJ databases">
        <title>Metabolic reconstructions from genomes of highly enriched 'Candidatus Accumulibacter' and 'Candidatus Competibacter' bioreactor populations.</title>
        <authorList>
            <person name="Annavajhala M.K."/>
            <person name="Welles L."/>
            <person name="Abbas B."/>
            <person name="Sorokin D."/>
            <person name="Park H."/>
            <person name="Van Loosdrecht M."/>
            <person name="Chandran K."/>
        </authorList>
    </citation>
    <scope>NUCLEOTIDE SEQUENCE [LARGE SCALE GENOMIC DNA]</scope>
    <source>
        <strain evidence="2 3">SBR_G</strain>
    </source>
</reference>
<keyword evidence="3" id="KW-1185">Reference proteome</keyword>
<protein>
    <recommendedName>
        <fullName evidence="1">DUF7931 domain-containing protein</fullName>
    </recommendedName>
</protein>
<dbReference type="Proteomes" id="UP000760480">
    <property type="component" value="Unassembled WGS sequence"/>
</dbReference>